<feature type="signal peptide" evidence="5">
    <location>
        <begin position="1"/>
        <end position="23"/>
    </location>
</feature>
<organism evidence="7 8">
    <name type="scientific">Brevibacillus laterosporus LMG 15441</name>
    <dbReference type="NCBI Taxonomy" id="1042163"/>
    <lineage>
        <taxon>Bacteria</taxon>
        <taxon>Bacillati</taxon>
        <taxon>Bacillota</taxon>
        <taxon>Bacilli</taxon>
        <taxon>Bacillales</taxon>
        <taxon>Paenibacillaceae</taxon>
        <taxon>Brevibacillus</taxon>
    </lineage>
</organism>
<evidence type="ECO:0000256" key="1">
    <source>
        <dbReference type="ARBA" id="ARBA00007074"/>
    </source>
</evidence>
<evidence type="ECO:0000256" key="2">
    <source>
        <dbReference type="ARBA" id="ARBA00022670"/>
    </source>
</evidence>
<keyword evidence="4" id="KW-0788">Thiol protease</keyword>
<dbReference type="GO" id="GO:0008234">
    <property type="term" value="F:cysteine-type peptidase activity"/>
    <property type="evidence" value="ECO:0007669"/>
    <property type="project" value="UniProtKB-KW"/>
</dbReference>
<keyword evidence="5" id="KW-0732">Signal</keyword>
<feature type="domain" description="NlpC/P60" evidence="6">
    <location>
        <begin position="22"/>
        <end position="144"/>
    </location>
</feature>
<dbReference type="HOGENOM" id="CLU_016043_8_1_9"/>
<comment type="similarity">
    <text evidence="1">Belongs to the peptidase C40 family.</text>
</comment>
<evidence type="ECO:0000256" key="3">
    <source>
        <dbReference type="ARBA" id="ARBA00022801"/>
    </source>
</evidence>
<keyword evidence="3 7" id="KW-0378">Hydrolase</keyword>
<dbReference type="SUPFAM" id="SSF54001">
    <property type="entry name" value="Cysteine proteinases"/>
    <property type="match status" value="1"/>
</dbReference>
<dbReference type="PANTHER" id="PTHR47053">
    <property type="entry name" value="MUREIN DD-ENDOPEPTIDASE MEPH-RELATED"/>
    <property type="match status" value="1"/>
</dbReference>
<dbReference type="EMBL" id="CP007806">
    <property type="protein sequence ID" value="AIG25066.1"/>
    <property type="molecule type" value="Genomic_DNA"/>
</dbReference>
<dbReference type="GO" id="GO:0006508">
    <property type="term" value="P:proteolysis"/>
    <property type="evidence" value="ECO:0007669"/>
    <property type="project" value="UniProtKB-KW"/>
</dbReference>
<accession>A0A075R0S2</accession>
<proteinExistence type="inferred from homology"/>
<sequence length="150" mass="16017">MRKFVCSILTTALLAVGGGSVFASSDSLDKTINPLYGVPYKAAGKSTYGFDCSGFTGYVFGALGAKLPASSSAQFEIGESVDREDLKPGDLVFFNTNGRSISHVGIYIGNNMFAHSETGIGVTKTSLDDPYYWSKKYVGAKRVAIPEMED</sequence>
<dbReference type="RefSeq" id="WP_003335442.1">
    <property type="nucleotide sequence ID" value="NZ_CP007806.1"/>
</dbReference>
<dbReference type="MEROPS" id="C40.006"/>
<dbReference type="GO" id="GO:0004180">
    <property type="term" value="F:carboxypeptidase activity"/>
    <property type="evidence" value="ECO:0007669"/>
    <property type="project" value="UniProtKB-KW"/>
</dbReference>
<keyword evidence="7" id="KW-0121">Carboxypeptidase</keyword>
<evidence type="ECO:0000256" key="5">
    <source>
        <dbReference type="SAM" id="SignalP"/>
    </source>
</evidence>
<dbReference type="STRING" id="1042163.BRLA_c007080"/>
<dbReference type="InterPro" id="IPR000064">
    <property type="entry name" value="NLP_P60_dom"/>
</dbReference>
<name>A0A075R0S2_BRELA</name>
<dbReference type="Proteomes" id="UP000005850">
    <property type="component" value="Chromosome"/>
</dbReference>
<dbReference type="InterPro" id="IPR051202">
    <property type="entry name" value="Peptidase_C40"/>
</dbReference>
<keyword evidence="8" id="KW-1185">Reference proteome</keyword>
<protein>
    <submittedName>
        <fullName evidence="7">Murein DD-endopeptidase MepS/murein LD-carboxypeptidase</fullName>
        <ecNumber evidence="7">3.4.-.-</ecNumber>
    </submittedName>
</protein>
<dbReference type="Pfam" id="PF00877">
    <property type="entry name" value="NLPC_P60"/>
    <property type="match status" value="1"/>
</dbReference>
<dbReference type="AlphaFoldDB" id="A0A075R0S2"/>
<evidence type="ECO:0000259" key="6">
    <source>
        <dbReference type="PROSITE" id="PS51935"/>
    </source>
</evidence>
<gene>
    <name evidence="7" type="ORF">BRLA_c007080</name>
</gene>
<feature type="chain" id="PRO_5001709423" evidence="5">
    <location>
        <begin position="24"/>
        <end position="150"/>
    </location>
</feature>
<dbReference type="KEGG" id="blr:BRLA_c007080"/>
<dbReference type="PANTHER" id="PTHR47053:SF1">
    <property type="entry name" value="MUREIN DD-ENDOPEPTIDASE MEPH-RELATED"/>
    <property type="match status" value="1"/>
</dbReference>
<dbReference type="Gene3D" id="3.90.1720.10">
    <property type="entry name" value="endopeptidase domain like (from Nostoc punctiforme)"/>
    <property type="match status" value="1"/>
</dbReference>
<dbReference type="EC" id="3.4.-.-" evidence="7"/>
<dbReference type="PROSITE" id="PS51935">
    <property type="entry name" value="NLPC_P60"/>
    <property type="match status" value="1"/>
</dbReference>
<evidence type="ECO:0000313" key="7">
    <source>
        <dbReference type="EMBL" id="AIG25066.1"/>
    </source>
</evidence>
<evidence type="ECO:0000313" key="8">
    <source>
        <dbReference type="Proteomes" id="UP000005850"/>
    </source>
</evidence>
<keyword evidence="2" id="KW-0645">Protease</keyword>
<dbReference type="eggNOG" id="COG0791">
    <property type="taxonomic scope" value="Bacteria"/>
</dbReference>
<reference evidence="7 8" key="1">
    <citation type="journal article" date="2011" name="J. Bacteriol.">
        <title>Genome sequence of Brevibacillus laterosporus LMG 15441, a pathogen of invertebrates.</title>
        <authorList>
            <person name="Djukic M."/>
            <person name="Poehlein A."/>
            <person name="Thurmer A."/>
            <person name="Daniel R."/>
        </authorList>
    </citation>
    <scope>NUCLEOTIDE SEQUENCE [LARGE SCALE GENOMIC DNA]</scope>
    <source>
        <strain evidence="7 8">LMG 15441</strain>
    </source>
</reference>
<evidence type="ECO:0000256" key="4">
    <source>
        <dbReference type="ARBA" id="ARBA00022807"/>
    </source>
</evidence>
<dbReference type="InterPro" id="IPR038765">
    <property type="entry name" value="Papain-like_cys_pep_sf"/>
</dbReference>